<evidence type="ECO:0000313" key="2">
    <source>
        <dbReference type="Proteomes" id="UP001233999"/>
    </source>
</evidence>
<dbReference type="EMBL" id="JASPKZ010004222">
    <property type="protein sequence ID" value="KAJ9590374.1"/>
    <property type="molecule type" value="Genomic_DNA"/>
</dbReference>
<gene>
    <name evidence="1" type="ORF">L9F63_016588</name>
</gene>
<reference evidence="1" key="1">
    <citation type="journal article" date="2023" name="IScience">
        <title>Live-bearing cockroach genome reveals convergent evolutionary mechanisms linked to viviparity in insects and beyond.</title>
        <authorList>
            <person name="Fouks B."/>
            <person name="Harrison M.C."/>
            <person name="Mikhailova A.A."/>
            <person name="Marchal E."/>
            <person name="English S."/>
            <person name="Carruthers M."/>
            <person name="Jennings E.C."/>
            <person name="Chiamaka E.L."/>
            <person name="Frigard R.A."/>
            <person name="Pippel M."/>
            <person name="Attardo G.M."/>
            <person name="Benoit J.B."/>
            <person name="Bornberg-Bauer E."/>
            <person name="Tobe S.S."/>
        </authorList>
    </citation>
    <scope>NUCLEOTIDE SEQUENCE</scope>
    <source>
        <strain evidence="1">Stay&amp;Tobe</strain>
    </source>
</reference>
<proteinExistence type="predicted"/>
<feature type="non-terminal residue" evidence="1">
    <location>
        <position position="1"/>
    </location>
</feature>
<organism evidence="1 2">
    <name type="scientific">Diploptera punctata</name>
    <name type="common">Pacific beetle cockroach</name>
    <dbReference type="NCBI Taxonomy" id="6984"/>
    <lineage>
        <taxon>Eukaryota</taxon>
        <taxon>Metazoa</taxon>
        <taxon>Ecdysozoa</taxon>
        <taxon>Arthropoda</taxon>
        <taxon>Hexapoda</taxon>
        <taxon>Insecta</taxon>
        <taxon>Pterygota</taxon>
        <taxon>Neoptera</taxon>
        <taxon>Polyneoptera</taxon>
        <taxon>Dictyoptera</taxon>
        <taxon>Blattodea</taxon>
        <taxon>Blaberoidea</taxon>
        <taxon>Blaberidae</taxon>
        <taxon>Diplopterinae</taxon>
        <taxon>Diploptera</taxon>
    </lineage>
</organism>
<reference evidence="1" key="2">
    <citation type="submission" date="2023-05" db="EMBL/GenBank/DDBJ databases">
        <authorList>
            <person name="Fouks B."/>
        </authorList>
    </citation>
    <scope>NUCLEOTIDE SEQUENCE</scope>
    <source>
        <strain evidence="1">Stay&amp;Tobe</strain>
        <tissue evidence="1">Testes</tissue>
    </source>
</reference>
<keyword evidence="2" id="KW-1185">Reference proteome</keyword>
<comment type="caution">
    <text evidence="1">The sequence shown here is derived from an EMBL/GenBank/DDBJ whole genome shotgun (WGS) entry which is preliminary data.</text>
</comment>
<name>A0AAD8A0Q0_DIPPU</name>
<dbReference type="AlphaFoldDB" id="A0AAD8A0Q0"/>
<sequence>VYFNLFTNRFFSFLQVVGPGSVFQRTCDVNDLNCLKITSIHIPVCFSSFPVCFSSFPFLSCMFQFLSCMFQFLYVSVPFLSCMFQFLYVSVPFLYVSVPFLSFHFLSCVGFSSCSRTVSVPFPSVPFRSFPVCFSS</sequence>
<protein>
    <submittedName>
        <fullName evidence="1">Uncharacterized protein</fullName>
    </submittedName>
</protein>
<feature type="non-terminal residue" evidence="1">
    <location>
        <position position="136"/>
    </location>
</feature>
<evidence type="ECO:0000313" key="1">
    <source>
        <dbReference type="EMBL" id="KAJ9590374.1"/>
    </source>
</evidence>
<accession>A0AAD8A0Q0</accession>
<dbReference type="Proteomes" id="UP001233999">
    <property type="component" value="Unassembled WGS sequence"/>
</dbReference>